<evidence type="ECO:0000256" key="3">
    <source>
        <dbReference type="SAM" id="MobiDB-lite"/>
    </source>
</evidence>
<dbReference type="CDD" id="cd01949">
    <property type="entry name" value="GGDEF"/>
    <property type="match status" value="1"/>
</dbReference>
<sequence>MALRNALMILMFPALMVVAGVAFTAAQPQVPWSLGATLVYTPYLVAALAAIVGGWFKCPRIVLMAMLIAGAHWVVQAFVAGVNIHDRGPEITVIYAGLAVLFPLNAALVALKADRGLLSLGVLSRVLFAGLQIVALLVVWDAGETARTLTDEVLHTRVFHKDLDYWSLLPQPALMLFALVCAGLLARAVWKGGVLDGGLFGAVAVSALALHAAGDGPLSSILFSLAAIVLLAAVGQESYRLAYIDELTGLPGRRALMHDLMALGNDYTVAMLDVDHFKKFNDTYGHDVGDQVLKMVAAQMMRVTGGGRSYRYGGEEFTVLFARKGVDSAVKHLDKLRQSIEAASFKLRDKDRPKTKPENPKGKKNTKRLASNQANDIVSVTISIGAAPYEDGVSPQDALKAADQALYRAKDGGRNRVSV</sequence>
<dbReference type="GO" id="GO:0052621">
    <property type="term" value="F:diguanylate cyclase activity"/>
    <property type="evidence" value="ECO:0007669"/>
    <property type="project" value="UniProtKB-EC"/>
</dbReference>
<dbReference type="Proteomes" id="UP000095347">
    <property type="component" value="Unassembled WGS sequence"/>
</dbReference>
<dbReference type="EMBL" id="MCGG01000008">
    <property type="protein sequence ID" value="OEJ69295.1"/>
    <property type="molecule type" value="Genomic_DNA"/>
</dbReference>
<feature type="transmembrane region" description="Helical" evidence="4">
    <location>
        <begin position="118"/>
        <end position="140"/>
    </location>
</feature>
<dbReference type="GO" id="GO:1902201">
    <property type="term" value="P:negative regulation of bacterial-type flagellum-dependent cell motility"/>
    <property type="evidence" value="ECO:0007669"/>
    <property type="project" value="TreeGrafter"/>
</dbReference>
<feature type="domain" description="GGDEF" evidence="5">
    <location>
        <begin position="265"/>
        <end position="419"/>
    </location>
</feature>
<evidence type="ECO:0000259" key="5">
    <source>
        <dbReference type="PROSITE" id="PS50887"/>
    </source>
</evidence>
<protein>
    <recommendedName>
        <fullName evidence="1">diguanylate cyclase</fullName>
        <ecNumber evidence="1">2.7.7.65</ecNumber>
    </recommendedName>
</protein>
<dbReference type="NCBIfam" id="TIGR00254">
    <property type="entry name" value="GGDEF"/>
    <property type="match status" value="1"/>
</dbReference>
<feature type="transmembrane region" description="Helical" evidence="4">
    <location>
        <begin position="165"/>
        <end position="186"/>
    </location>
</feature>
<dbReference type="PANTHER" id="PTHR45138">
    <property type="entry name" value="REGULATORY COMPONENTS OF SENSORY TRANSDUCTION SYSTEM"/>
    <property type="match status" value="1"/>
</dbReference>
<comment type="caution">
    <text evidence="6">The sequence shown here is derived from an EMBL/GenBank/DDBJ whole genome shotgun (WGS) entry which is preliminary data.</text>
</comment>
<evidence type="ECO:0000256" key="2">
    <source>
        <dbReference type="ARBA" id="ARBA00034247"/>
    </source>
</evidence>
<dbReference type="OrthoDB" id="7323245at2"/>
<feature type="transmembrane region" description="Helical" evidence="4">
    <location>
        <begin position="218"/>
        <end position="235"/>
    </location>
</feature>
<dbReference type="PANTHER" id="PTHR45138:SF9">
    <property type="entry name" value="DIGUANYLATE CYCLASE DGCM-RELATED"/>
    <property type="match status" value="1"/>
</dbReference>
<dbReference type="InterPro" id="IPR050469">
    <property type="entry name" value="Diguanylate_Cyclase"/>
</dbReference>
<evidence type="ECO:0000256" key="4">
    <source>
        <dbReference type="SAM" id="Phobius"/>
    </source>
</evidence>
<feature type="region of interest" description="Disordered" evidence="3">
    <location>
        <begin position="347"/>
        <end position="372"/>
    </location>
</feature>
<dbReference type="RefSeq" id="WP_069956760.1">
    <property type="nucleotide sequence ID" value="NZ_MCGG01000008.1"/>
</dbReference>
<dbReference type="SUPFAM" id="SSF55073">
    <property type="entry name" value="Nucleotide cyclase"/>
    <property type="match status" value="1"/>
</dbReference>
<dbReference type="InterPro" id="IPR043128">
    <property type="entry name" value="Rev_trsase/Diguanyl_cyclase"/>
</dbReference>
<evidence type="ECO:0000256" key="1">
    <source>
        <dbReference type="ARBA" id="ARBA00012528"/>
    </source>
</evidence>
<dbReference type="Gene3D" id="3.30.70.270">
    <property type="match status" value="1"/>
</dbReference>
<dbReference type="PROSITE" id="PS50887">
    <property type="entry name" value="GGDEF"/>
    <property type="match status" value="1"/>
</dbReference>
<feature type="compositionally biased region" description="Basic and acidic residues" evidence="3">
    <location>
        <begin position="347"/>
        <end position="361"/>
    </location>
</feature>
<dbReference type="SMART" id="SM00267">
    <property type="entry name" value="GGDEF"/>
    <property type="match status" value="1"/>
</dbReference>
<dbReference type="GO" id="GO:0043709">
    <property type="term" value="P:cell adhesion involved in single-species biofilm formation"/>
    <property type="evidence" value="ECO:0007669"/>
    <property type="project" value="TreeGrafter"/>
</dbReference>
<dbReference type="InterPro" id="IPR029787">
    <property type="entry name" value="Nucleotide_cyclase"/>
</dbReference>
<feature type="transmembrane region" description="Helical" evidence="4">
    <location>
        <begin position="91"/>
        <end position="111"/>
    </location>
</feature>
<feature type="transmembrane region" description="Helical" evidence="4">
    <location>
        <begin position="32"/>
        <end position="56"/>
    </location>
</feature>
<keyword evidence="7" id="KW-1185">Reference proteome</keyword>
<reference evidence="7" key="1">
    <citation type="submission" date="2016-07" db="EMBL/GenBank/DDBJ databases">
        <authorList>
            <person name="Florea S."/>
            <person name="Webb J.S."/>
            <person name="Jaromczyk J."/>
            <person name="Schardl C.L."/>
        </authorList>
    </citation>
    <scope>NUCLEOTIDE SEQUENCE [LARGE SCALE GENOMIC DNA]</scope>
    <source>
        <strain evidence="7">MV-1</strain>
    </source>
</reference>
<accession>A0A1E5QB89</accession>
<keyword evidence="4" id="KW-1133">Transmembrane helix</keyword>
<dbReference type="STRING" id="28181.BEN30_04240"/>
<proteinExistence type="predicted"/>
<gene>
    <name evidence="6" type="ORF">BEN30_04240</name>
</gene>
<keyword evidence="4" id="KW-0472">Membrane</keyword>
<dbReference type="Pfam" id="PF00990">
    <property type="entry name" value="GGDEF"/>
    <property type="match status" value="2"/>
</dbReference>
<dbReference type="GO" id="GO:0005886">
    <property type="term" value="C:plasma membrane"/>
    <property type="evidence" value="ECO:0007669"/>
    <property type="project" value="TreeGrafter"/>
</dbReference>
<dbReference type="InterPro" id="IPR000160">
    <property type="entry name" value="GGDEF_dom"/>
</dbReference>
<comment type="catalytic activity">
    <reaction evidence="2">
        <text>2 GTP = 3',3'-c-di-GMP + 2 diphosphate</text>
        <dbReference type="Rhea" id="RHEA:24898"/>
        <dbReference type="ChEBI" id="CHEBI:33019"/>
        <dbReference type="ChEBI" id="CHEBI:37565"/>
        <dbReference type="ChEBI" id="CHEBI:58805"/>
        <dbReference type="EC" id="2.7.7.65"/>
    </reaction>
</comment>
<keyword evidence="4" id="KW-0812">Transmembrane</keyword>
<dbReference type="AlphaFoldDB" id="A0A1E5QB89"/>
<evidence type="ECO:0000313" key="7">
    <source>
        <dbReference type="Proteomes" id="UP000095347"/>
    </source>
</evidence>
<feature type="transmembrane region" description="Helical" evidence="4">
    <location>
        <begin position="193"/>
        <end position="212"/>
    </location>
</feature>
<feature type="transmembrane region" description="Helical" evidence="4">
    <location>
        <begin position="63"/>
        <end position="85"/>
    </location>
</feature>
<name>A0A1E5QB89_9PROT</name>
<evidence type="ECO:0000313" key="6">
    <source>
        <dbReference type="EMBL" id="OEJ69295.1"/>
    </source>
</evidence>
<organism evidence="6 7">
    <name type="scientific">Magnetovibrio blakemorei</name>
    <dbReference type="NCBI Taxonomy" id="28181"/>
    <lineage>
        <taxon>Bacteria</taxon>
        <taxon>Pseudomonadati</taxon>
        <taxon>Pseudomonadota</taxon>
        <taxon>Alphaproteobacteria</taxon>
        <taxon>Rhodospirillales</taxon>
        <taxon>Magnetovibrionaceae</taxon>
        <taxon>Magnetovibrio</taxon>
    </lineage>
</organism>
<feature type="transmembrane region" description="Helical" evidence="4">
    <location>
        <begin position="7"/>
        <end position="26"/>
    </location>
</feature>
<dbReference type="EC" id="2.7.7.65" evidence="1"/>